<keyword evidence="2" id="KW-0812">Transmembrane</keyword>
<evidence type="ECO:0000313" key="4">
    <source>
        <dbReference type="Proteomes" id="UP000664132"/>
    </source>
</evidence>
<dbReference type="OrthoDB" id="3561683at2759"/>
<evidence type="ECO:0008006" key="5">
    <source>
        <dbReference type="Google" id="ProtNLM"/>
    </source>
</evidence>
<keyword evidence="2" id="KW-0472">Membrane</keyword>
<feature type="region of interest" description="Disordered" evidence="1">
    <location>
        <begin position="590"/>
        <end position="725"/>
    </location>
</feature>
<protein>
    <recommendedName>
        <fullName evidence="5">Transmembrane protein</fullName>
    </recommendedName>
</protein>
<keyword evidence="2" id="KW-1133">Transmembrane helix</keyword>
<feature type="region of interest" description="Disordered" evidence="1">
    <location>
        <begin position="887"/>
        <end position="907"/>
    </location>
</feature>
<gene>
    <name evidence="3" type="ORF">IFR04_006322</name>
</gene>
<feature type="compositionally biased region" description="Basic residues" evidence="1">
    <location>
        <begin position="893"/>
        <end position="905"/>
    </location>
</feature>
<feature type="compositionally biased region" description="Polar residues" evidence="1">
    <location>
        <begin position="322"/>
        <end position="348"/>
    </location>
</feature>
<comment type="caution">
    <text evidence="3">The sequence shown here is derived from an EMBL/GenBank/DDBJ whole genome shotgun (WGS) entry which is preliminary data.</text>
</comment>
<sequence length="1066" mass="115407">MAGHSEHSLEEVQILFDALFFPSEKFISNSNHHGQSSSVLHPSVSNTIISEQALITTPPTQLELRQNNPQDCQNLIIASVDRATVEISRTIIALNATFSQQLQQASISASNGIKAAQDSASSSIGVVVQSADIATSSASFMVTVANRAVVSATSALADASLSSSSDVASLSSSLGLLQASLVSLEASGSAAVSVAQASVLSLQASASAAIAAAQAALASATGSAAAQASSLLASANANLPPTATQTVVGAGQTNPSQPLFQVPSNVSLTPAQIAGIIIGAVAASVLMSLAVYFAIVRLRRRRHESYMDEKYNPRSPKEVHSRSSSASRTGNTMTLKFNPPKSSNVPLPTRSALRNNMRSSIERPIVPQISPLEYQDATSRYSAASTRLSNSEVWPLGSPVVDNQLQKPPAVATEWPLPPTSMSQTVPFSFDLPALEASGALAEPSWMPETVDRFGASTGQEQSSDDPFIDPLVDTREDLVDPFEDTPSVYSVSDVQAFDFGIVANSAGEPLGEAANPFNDPTATSINQGSNDYGYSRIPKPSYIEISLPSSTEPAQPQQTEEHIKPAIPDAAAPDTLSLFQLQKAFIKTSSGREVEPQTQALESKSAKVASESSKDLANNPPSFLRNYNPPAPEVEKVISPPPRRRPSLGSVRPLRKMLPPRQKTTSPPRRLRSSESENNFALQITPFPGVPTRDLLPNATSPVTAYETKSEPPRPSSQELRERTLSPLRRNHVTINTPVEVKVMPVDVSKNVDEPVLHERREGIRVGSPQQNMHPVSLHMEENALPMNEDGVEDREHRGRSMVRTSDIIEARLSIRSQIQEDRKSLQAAEPRLLFVIQWSQPMMSSNAPQEEVSKMELDLGRSPLRRNPVDISSIPRITMHQRTKTLPPPRQHIHREKAMKRRSQSLSPIRLVDKFLQLDRSPIPLPKSPLRLIPLNTITTKRRSRSLSPPRLPAVSSLQHVPRSTSRDGSPLRRNSTHRNAPMVSFALDSRPPTSSTRVPKVTSNGLFAQSLSKFQNLASQNPQDAMMASTEVTQRAIAGIYIPGSLREQAVRTVSKSRERRGD</sequence>
<feature type="compositionally biased region" description="Basic and acidic residues" evidence="1">
    <location>
        <begin position="310"/>
        <end position="321"/>
    </location>
</feature>
<evidence type="ECO:0000313" key="3">
    <source>
        <dbReference type="EMBL" id="KAG4420502.1"/>
    </source>
</evidence>
<feature type="compositionally biased region" description="Low complexity" evidence="1">
    <location>
        <begin position="603"/>
        <end position="612"/>
    </location>
</feature>
<feature type="compositionally biased region" description="Low complexity" evidence="1">
    <location>
        <begin position="948"/>
        <end position="960"/>
    </location>
</feature>
<evidence type="ECO:0000256" key="1">
    <source>
        <dbReference type="SAM" id="MobiDB-lite"/>
    </source>
</evidence>
<organism evidence="3 4">
    <name type="scientific">Cadophora malorum</name>
    <dbReference type="NCBI Taxonomy" id="108018"/>
    <lineage>
        <taxon>Eukaryota</taxon>
        <taxon>Fungi</taxon>
        <taxon>Dikarya</taxon>
        <taxon>Ascomycota</taxon>
        <taxon>Pezizomycotina</taxon>
        <taxon>Leotiomycetes</taxon>
        <taxon>Helotiales</taxon>
        <taxon>Ploettnerulaceae</taxon>
        <taxon>Cadophora</taxon>
    </lineage>
</organism>
<keyword evidence="4" id="KW-1185">Reference proteome</keyword>
<feature type="region of interest" description="Disordered" evidence="1">
    <location>
        <begin position="310"/>
        <end position="348"/>
    </location>
</feature>
<dbReference type="EMBL" id="JAFJYH010000082">
    <property type="protein sequence ID" value="KAG4420502.1"/>
    <property type="molecule type" value="Genomic_DNA"/>
</dbReference>
<feature type="region of interest" description="Disordered" evidence="1">
    <location>
        <begin position="943"/>
        <end position="983"/>
    </location>
</feature>
<evidence type="ECO:0000256" key="2">
    <source>
        <dbReference type="SAM" id="Phobius"/>
    </source>
</evidence>
<proteinExistence type="predicted"/>
<reference evidence="3" key="1">
    <citation type="submission" date="2021-02" db="EMBL/GenBank/DDBJ databases">
        <title>Genome sequence Cadophora malorum strain M34.</title>
        <authorList>
            <person name="Stefanovic E."/>
            <person name="Vu D."/>
            <person name="Scully C."/>
            <person name="Dijksterhuis J."/>
            <person name="Roader J."/>
            <person name="Houbraken J."/>
        </authorList>
    </citation>
    <scope>NUCLEOTIDE SEQUENCE</scope>
    <source>
        <strain evidence="3">M34</strain>
    </source>
</reference>
<accession>A0A8H7TJ27</accession>
<feature type="transmembrane region" description="Helical" evidence="2">
    <location>
        <begin position="273"/>
        <end position="295"/>
    </location>
</feature>
<dbReference type="AlphaFoldDB" id="A0A8H7TJ27"/>
<dbReference type="Proteomes" id="UP000664132">
    <property type="component" value="Unassembled WGS sequence"/>
</dbReference>
<name>A0A8H7TJ27_9HELO</name>